<keyword evidence="9 13" id="KW-0234">DNA repair</keyword>
<evidence type="ECO:0000256" key="6">
    <source>
        <dbReference type="ARBA" id="ARBA00022839"/>
    </source>
</evidence>
<accession>A0A6I2UWY9</accession>
<comment type="function">
    <text evidence="13">The heterodimer acts as both an ATP-dependent DNA helicase and an ATP-dependent, dual-direction single-stranded exonuclease. Recognizes the chi site generating a DNA molecule suitable for the initiation of homologous recombination. The AddA nuclease domain is required for chi fragment generation; this subunit has the helicase and 3' -&gt; 5' nuclease activities.</text>
</comment>
<keyword evidence="10 13" id="KW-0413">Isomerase</keyword>
<gene>
    <name evidence="13 17" type="primary">addA</name>
    <name evidence="17" type="ORF">FYJ78_06725</name>
</gene>
<dbReference type="GO" id="GO:0005829">
    <property type="term" value="C:cytosol"/>
    <property type="evidence" value="ECO:0007669"/>
    <property type="project" value="TreeGrafter"/>
</dbReference>
<feature type="binding site" evidence="14">
    <location>
        <begin position="22"/>
        <end position="29"/>
    </location>
    <ligand>
        <name>ATP</name>
        <dbReference type="ChEBI" id="CHEBI:30616"/>
    </ligand>
</feature>
<dbReference type="EC" id="5.6.2.4" evidence="13"/>
<comment type="catalytic activity">
    <reaction evidence="11 13">
        <text>Couples ATP hydrolysis with the unwinding of duplex DNA by translocating in the 3'-5' direction.</text>
        <dbReference type="EC" id="5.6.2.4"/>
    </reaction>
</comment>
<dbReference type="NCBIfam" id="TIGR02785">
    <property type="entry name" value="addA_Gpos"/>
    <property type="match status" value="1"/>
</dbReference>
<dbReference type="Proteomes" id="UP000430222">
    <property type="component" value="Unassembled WGS sequence"/>
</dbReference>
<evidence type="ECO:0000313" key="18">
    <source>
        <dbReference type="Proteomes" id="UP000430222"/>
    </source>
</evidence>
<dbReference type="HAMAP" id="MF_01451">
    <property type="entry name" value="AddA"/>
    <property type="match status" value="1"/>
</dbReference>
<evidence type="ECO:0000259" key="15">
    <source>
        <dbReference type="PROSITE" id="PS51198"/>
    </source>
</evidence>
<protein>
    <recommendedName>
        <fullName evidence="13">ATP-dependent helicase/nuclease subunit A</fullName>
        <ecNumber evidence="13">3.1.-.-</ecNumber>
        <ecNumber evidence="13">5.6.2.4</ecNumber>
    </recommendedName>
    <alternativeName>
        <fullName evidence="13">ATP-dependent helicase/nuclease AddA</fullName>
    </alternativeName>
    <alternativeName>
        <fullName evidence="13">DNA 3'-5' helicase AddA</fullName>
    </alternativeName>
</protein>
<evidence type="ECO:0000256" key="12">
    <source>
        <dbReference type="ARBA" id="ARBA00048988"/>
    </source>
</evidence>
<evidence type="ECO:0000256" key="13">
    <source>
        <dbReference type="HAMAP-Rule" id="MF_01451"/>
    </source>
</evidence>
<dbReference type="EMBL" id="VUNL01000006">
    <property type="protein sequence ID" value="MSV24879.1"/>
    <property type="molecule type" value="Genomic_DNA"/>
</dbReference>
<dbReference type="GO" id="GO:0008408">
    <property type="term" value="F:3'-5' exonuclease activity"/>
    <property type="evidence" value="ECO:0007669"/>
    <property type="project" value="UniProtKB-UniRule"/>
</dbReference>
<dbReference type="RefSeq" id="WP_154620639.1">
    <property type="nucleotide sequence ID" value="NZ_VUNL01000006.1"/>
</dbReference>
<dbReference type="GO" id="GO:0033202">
    <property type="term" value="C:DNA helicase complex"/>
    <property type="evidence" value="ECO:0007669"/>
    <property type="project" value="TreeGrafter"/>
</dbReference>
<dbReference type="Pfam" id="PF00580">
    <property type="entry name" value="UvrD-helicase"/>
    <property type="match status" value="1"/>
</dbReference>
<evidence type="ECO:0000259" key="16">
    <source>
        <dbReference type="PROSITE" id="PS51217"/>
    </source>
</evidence>
<dbReference type="GO" id="GO:0005524">
    <property type="term" value="F:ATP binding"/>
    <property type="evidence" value="ECO:0007669"/>
    <property type="project" value="UniProtKB-UniRule"/>
</dbReference>
<dbReference type="InterPro" id="IPR000212">
    <property type="entry name" value="DNA_helicase_UvrD/REP"/>
</dbReference>
<keyword evidence="7 13" id="KW-0067">ATP-binding</keyword>
<proteinExistence type="inferred from homology"/>
<dbReference type="Pfam" id="PF12705">
    <property type="entry name" value="PDDEXK_1"/>
    <property type="match status" value="1"/>
</dbReference>
<dbReference type="PROSITE" id="PS51217">
    <property type="entry name" value="UVRD_HELICASE_CTER"/>
    <property type="match status" value="1"/>
</dbReference>
<comment type="caution">
    <text evidence="17">The sequence shown here is derived from an EMBL/GenBank/DDBJ whole genome shotgun (WGS) entry which is preliminary data.</text>
</comment>
<keyword evidence="6 13" id="KW-0269">Exonuclease</keyword>
<dbReference type="InterPro" id="IPR011335">
    <property type="entry name" value="Restrct_endonuc-II-like"/>
</dbReference>
<dbReference type="InterPro" id="IPR027417">
    <property type="entry name" value="P-loop_NTPase"/>
</dbReference>
<dbReference type="SUPFAM" id="SSF52980">
    <property type="entry name" value="Restriction endonuclease-like"/>
    <property type="match status" value="1"/>
</dbReference>
<dbReference type="Gene3D" id="3.90.320.10">
    <property type="match status" value="1"/>
</dbReference>
<organism evidence="17 18">
    <name type="scientific">Selenomonas montiformis</name>
    <dbReference type="NCBI Taxonomy" id="2652285"/>
    <lineage>
        <taxon>Bacteria</taxon>
        <taxon>Bacillati</taxon>
        <taxon>Bacillota</taxon>
        <taxon>Negativicutes</taxon>
        <taxon>Selenomonadales</taxon>
        <taxon>Selenomonadaceae</taxon>
        <taxon>Selenomonas</taxon>
    </lineage>
</organism>
<dbReference type="AlphaFoldDB" id="A0A6I2UWY9"/>
<keyword evidence="1 13" id="KW-0540">Nuclease</keyword>
<keyword evidence="18" id="KW-1185">Reference proteome</keyword>
<dbReference type="InterPro" id="IPR038726">
    <property type="entry name" value="PDDEXK_AddAB-type"/>
</dbReference>
<evidence type="ECO:0000256" key="3">
    <source>
        <dbReference type="ARBA" id="ARBA00022763"/>
    </source>
</evidence>
<evidence type="ECO:0000256" key="11">
    <source>
        <dbReference type="ARBA" id="ARBA00034617"/>
    </source>
</evidence>
<dbReference type="Gene3D" id="3.40.50.300">
    <property type="entry name" value="P-loop containing nucleotide triphosphate hydrolases"/>
    <property type="match status" value="4"/>
</dbReference>
<keyword evidence="8 13" id="KW-0238">DNA-binding</keyword>
<comment type="subunit">
    <text evidence="13">Heterodimer of AddA and AddB/RexB.</text>
</comment>
<feature type="domain" description="UvrD-like helicase ATP-binding" evidence="15">
    <location>
        <begin position="1"/>
        <end position="502"/>
    </location>
</feature>
<evidence type="ECO:0000256" key="2">
    <source>
        <dbReference type="ARBA" id="ARBA00022741"/>
    </source>
</evidence>
<evidence type="ECO:0000256" key="8">
    <source>
        <dbReference type="ARBA" id="ARBA00023125"/>
    </source>
</evidence>
<evidence type="ECO:0000256" key="1">
    <source>
        <dbReference type="ARBA" id="ARBA00022722"/>
    </source>
</evidence>
<evidence type="ECO:0000313" key="17">
    <source>
        <dbReference type="EMBL" id="MSV24879.1"/>
    </source>
</evidence>
<dbReference type="GO" id="GO:0043138">
    <property type="term" value="F:3'-5' DNA helicase activity"/>
    <property type="evidence" value="ECO:0007669"/>
    <property type="project" value="UniProtKB-UniRule"/>
</dbReference>
<dbReference type="EC" id="3.1.-.-" evidence="13"/>
<dbReference type="InterPro" id="IPR014017">
    <property type="entry name" value="DNA_helicase_UvrD-like_C"/>
</dbReference>
<name>A0A6I2UWY9_9FIRM</name>
<keyword evidence="3 13" id="KW-0227">DNA damage</keyword>
<comment type="cofactor">
    <cofactor evidence="13">
        <name>Mg(2+)</name>
        <dbReference type="ChEBI" id="CHEBI:18420"/>
    </cofactor>
</comment>
<dbReference type="CDD" id="cd17932">
    <property type="entry name" value="DEXQc_UvrD"/>
    <property type="match status" value="1"/>
</dbReference>
<reference evidence="17 18" key="1">
    <citation type="submission" date="2019-08" db="EMBL/GenBank/DDBJ databases">
        <title>In-depth cultivation of the pig gut microbiome towards novel bacterial diversity and tailored functional studies.</title>
        <authorList>
            <person name="Wylensek D."/>
            <person name="Hitch T.C.A."/>
            <person name="Clavel T."/>
        </authorList>
    </citation>
    <scope>NUCLEOTIDE SEQUENCE [LARGE SCALE GENOMIC DNA]</scope>
    <source>
        <strain evidence="18">WCA-380-WT-3B3</strain>
    </source>
</reference>
<keyword evidence="5 13" id="KW-0347">Helicase</keyword>
<dbReference type="SUPFAM" id="SSF52540">
    <property type="entry name" value="P-loop containing nucleoside triphosphate hydrolases"/>
    <property type="match status" value="1"/>
</dbReference>
<comment type="catalytic activity">
    <reaction evidence="12 13">
        <text>ATP + H2O = ADP + phosphate + H(+)</text>
        <dbReference type="Rhea" id="RHEA:13065"/>
        <dbReference type="ChEBI" id="CHEBI:15377"/>
        <dbReference type="ChEBI" id="CHEBI:15378"/>
        <dbReference type="ChEBI" id="CHEBI:30616"/>
        <dbReference type="ChEBI" id="CHEBI:43474"/>
        <dbReference type="ChEBI" id="CHEBI:456216"/>
        <dbReference type="EC" id="5.6.2.4"/>
    </reaction>
</comment>
<comment type="similarity">
    <text evidence="13">Belongs to the helicase family. AddA subfamily.</text>
</comment>
<evidence type="ECO:0000256" key="7">
    <source>
        <dbReference type="ARBA" id="ARBA00022840"/>
    </source>
</evidence>
<dbReference type="InterPro" id="IPR014016">
    <property type="entry name" value="UvrD-like_ATP-bd"/>
</dbReference>
<evidence type="ECO:0000256" key="9">
    <source>
        <dbReference type="ARBA" id="ARBA00023204"/>
    </source>
</evidence>
<dbReference type="PANTHER" id="PTHR11070:SF48">
    <property type="entry name" value="ATP-DEPENDENT HELICASE_NUCLEASE SUBUNIT A"/>
    <property type="match status" value="1"/>
</dbReference>
<evidence type="ECO:0000256" key="10">
    <source>
        <dbReference type="ARBA" id="ARBA00023235"/>
    </source>
</evidence>
<feature type="domain" description="UvrD-like helicase C-terminal" evidence="16">
    <location>
        <begin position="543"/>
        <end position="832"/>
    </location>
</feature>
<keyword evidence="2 13" id="KW-0547">Nucleotide-binding</keyword>
<dbReference type="PROSITE" id="PS51198">
    <property type="entry name" value="UVRD_HELICASE_ATP_BIND"/>
    <property type="match status" value="1"/>
</dbReference>
<dbReference type="PANTHER" id="PTHR11070">
    <property type="entry name" value="UVRD / RECB / PCRA DNA HELICASE FAMILY MEMBER"/>
    <property type="match status" value="1"/>
</dbReference>
<keyword evidence="4 13" id="KW-0378">Hydrolase</keyword>
<dbReference type="GO" id="GO:0003690">
    <property type="term" value="F:double-stranded DNA binding"/>
    <property type="evidence" value="ECO:0007669"/>
    <property type="project" value="UniProtKB-UniRule"/>
</dbReference>
<dbReference type="Pfam" id="PF13361">
    <property type="entry name" value="UvrD_C"/>
    <property type="match status" value="2"/>
</dbReference>
<evidence type="ECO:0000256" key="5">
    <source>
        <dbReference type="ARBA" id="ARBA00022806"/>
    </source>
</evidence>
<dbReference type="GO" id="GO:0000724">
    <property type="term" value="P:double-strand break repair via homologous recombination"/>
    <property type="evidence" value="ECO:0007669"/>
    <property type="project" value="UniProtKB-UniRule"/>
</dbReference>
<dbReference type="InterPro" id="IPR014152">
    <property type="entry name" value="AddA"/>
</dbReference>
<sequence>MNYTEDQQKAIKERGRNILVAAAAGSGKTRVLVERIIRQLIDGECDVDEMLIVTFTNAAAAEMRERIEQALQQMLQDADDSALASRLERQVVLLTGADICTFHSFCQKIIRQYIDRIDVDPQFRLANEQEMVLLERDTLESVMEQAYERPSDEESLPDWRAFLSFVDDYGDEQGDESIFEAVEKLYHFCQSQPCPEDWLRRQQEAYASRGSFWRTGWGKSLLTEIRRALDDIIRDYEAAAPALKEEGGAAIGEAWKPYAKLMRQDLEQLEEIRSLLQGFQQEPAEGQWDALCRQTETMSWTAMRKKEYKELKESFPAVWNAFIAQRKAVKNRYQEKFRDKYFRDSEEDIACQQAESGKTVCAYIRLTLAFMDALRRAKRERNILDFSDLEHGALAVLCADIGKLQQDTPSYVPAEPALELRQQFKTIMVDEYQDTNSVQEAILSLIARPANRFTVGDVKQSIYRFRLADPHLFQEKYDRFPEQPSPEDRNLLITMKQNFRSRAEVLAPINFLFDQIMTREAAEIEYDVRSRLYPGAVYPEHDHTLQGPAELDIILSGASSDDDAPEDKQEDNEEESLEGFRLEAQHIADRIGSLIGSQTVAYDKDSNQYRPVRYRDIAILLRAVRGKANILLEVLRSNGIPAYADVDGGYFEATEVRLILSLLSLIDNVRQDIPLAAVLASPIGGFSMEDLARIRLAAGDGMLYDGLLAACDLSAQLPSELSERAAAFQQELSGWRRYAMSHSVPELIWQIYRDTGYYDYVAGLKGGILRQANLRMLTDRAADYERTNYRGLFRFLRFIENLRKRDTDLSTARTLGASEDVVRIMSIHKSKGLEFPVVFVSDIAKGFNFREAKGNFLMHQDLGIGLKLAEWTDAGRQIFATMPWKAISSKITEESRAEEMRVLYVAMTRAREKLILTGTIAENRMQNKAADWGRCVDGEELQLPTGFVRRAGSYLDWIVPAIARHPDGDVFCEFAGVTPSGDVREICRKAEPDAHFSVRLLRPAEIGRPQEHRDDEDPLLIAAEHLDPMPASERKEQVEFCLSWQYDMRGLEHIPAKVTVTEIKHRFAENDSLSPEERNGQFLPMAGDGAAAGEADWPRPRFLQEMPNLLSAAERGTIMHIVMQHLDFQRPLTFQEVRRQIRVMEEKQILRPGWKEAVYIKGILQFAGSPVGQRLRHCQKVWRELPFSRMLPACRFFPEAEEQTEQVFLQGVIDLLFEEEDGTLILVDYKTDRHIRPEEARQKYRVQIDLYGESVEAILHRPVAERYVYLLQEGELISMS</sequence>
<evidence type="ECO:0000256" key="14">
    <source>
        <dbReference type="PROSITE-ProRule" id="PRU00560"/>
    </source>
</evidence>
<evidence type="ECO:0000256" key="4">
    <source>
        <dbReference type="ARBA" id="ARBA00022801"/>
    </source>
</evidence>
<dbReference type="InterPro" id="IPR011604">
    <property type="entry name" value="PDDEXK-like_dom_sf"/>
</dbReference>